<reference evidence="1 2" key="1">
    <citation type="submission" date="2017-04" db="EMBL/GenBank/DDBJ databases">
        <title>Novel microbial lineages endemic to geothermal iron-oxide mats fill important gaps in the evolutionary history of Archaea.</title>
        <authorList>
            <person name="Jay Z.J."/>
            <person name="Beam J.P."/>
            <person name="Dlakic M."/>
            <person name="Rusch D.B."/>
            <person name="Kozubal M.A."/>
            <person name="Inskeep W.P."/>
        </authorList>
    </citation>
    <scope>NUCLEOTIDE SEQUENCE [LARGE SCALE GENOMIC DNA]</scope>
    <source>
        <strain evidence="1">OSP_D</strain>
    </source>
</reference>
<dbReference type="Gene3D" id="3.40.50.10780">
    <property type="entry name" value="Dipeptide transport protein"/>
    <property type="match status" value="1"/>
</dbReference>
<evidence type="ECO:0008006" key="3">
    <source>
        <dbReference type="Google" id="ProtNLM"/>
    </source>
</evidence>
<dbReference type="Pfam" id="PF04951">
    <property type="entry name" value="Peptidase_M55"/>
    <property type="match status" value="1"/>
</dbReference>
<name>A0A2R6ABN1_9ARCH</name>
<dbReference type="Gene3D" id="3.30.1360.130">
    <property type="entry name" value="Dipeptide transport protein"/>
    <property type="match status" value="1"/>
</dbReference>
<dbReference type="SUPFAM" id="SSF63992">
    <property type="entry name" value="Dipeptide transport protein"/>
    <property type="match status" value="1"/>
</dbReference>
<dbReference type="CDD" id="cd08663">
    <property type="entry name" value="DAP_dppA_1"/>
    <property type="match status" value="1"/>
</dbReference>
<evidence type="ECO:0000313" key="1">
    <source>
        <dbReference type="EMBL" id="PSN83821.1"/>
    </source>
</evidence>
<sequence length="325" mass="35822">MWLTHLNHLCVLSVVKACPTIKICKVLRLKPLEIKKRNAFSDVFVKQNMVSVFVSVDMEGLTGAVSPNQVLPGRHDYERFREVMVRETNAVIRGAFEAGAKRVLVNDSHDGMLNLKIEKLDERAELISGNHKPFSMMQGIDEGFECAIFLGYHSMASGEGVLSHTMTGFVSKAFLNGIPASEAVINATLAGHFGVPVALIAGDQHAVSELKEVYPYADGVVVKRAIERYSAQSRPIEEVEKELFAKTVGVLKRVHTLKPFKPTPPLRLVLELAQPSLVSRALYAPIANKLDTKTLEILGDDPLDVYMKFRAILLLASGARDPDYG</sequence>
<protein>
    <recommendedName>
        <fullName evidence="3">Peptidase M55</fullName>
    </recommendedName>
</protein>
<gene>
    <name evidence="1" type="ORF">B9Q01_03405</name>
</gene>
<comment type="caution">
    <text evidence="1">The sequence shown here is derived from an EMBL/GenBank/DDBJ whole genome shotgun (WGS) entry which is preliminary data.</text>
</comment>
<dbReference type="EMBL" id="NEXC01000014">
    <property type="protein sequence ID" value="PSN83821.1"/>
    <property type="molecule type" value="Genomic_DNA"/>
</dbReference>
<accession>A0A2R6ABN1</accession>
<dbReference type="InterPro" id="IPR027476">
    <property type="entry name" value="DppA_N"/>
</dbReference>
<evidence type="ECO:0000313" key="2">
    <source>
        <dbReference type="Proteomes" id="UP000240880"/>
    </source>
</evidence>
<dbReference type="Proteomes" id="UP000240880">
    <property type="component" value="Unassembled WGS sequence"/>
</dbReference>
<dbReference type="AlphaFoldDB" id="A0A2R6ABN1"/>
<dbReference type="InterPro" id="IPR007035">
    <property type="entry name" value="Peptidase_M55"/>
</dbReference>
<dbReference type="InterPro" id="IPR036177">
    <property type="entry name" value="Peptidase_M55_sf"/>
</dbReference>
<dbReference type="PIRSF" id="PIRSF015853">
    <property type="entry name" value="Pep_DppA"/>
    <property type="match status" value="1"/>
</dbReference>
<proteinExistence type="predicted"/>
<organism evidence="1 2">
    <name type="scientific">Candidatus Marsarchaeota G1 archaeon OSP_D</name>
    <dbReference type="NCBI Taxonomy" id="1978155"/>
    <lineage>
        <taxon>Archaea</taxon>
        <taxon>Candidatus Marsarchaeota</taxon>
        <taxon>Candidatus Marsarchaeota group 1</taxon>
    </lineage>
</organism>